<dbReference type="GO" id="GO:0003677">
    <property type="term" value="F:DNA binding"/>
    <property type="evidence" value="ECO:0007669"/>
    <property type="project" value="UniProtKB-UniRule"/>
</dbReference>
<feature type="compositionally biased region" description="Basic and acidic residues" evidence="8">
    <location>
        <begin position="319"/>
        <end position="331"/>
    </location>
</feature>
<dbReference type="Gene3D" id="3.40.50.300">
    <property type="entry name" value="P-loop containing nucleotide triphosphate hydrolases"/>
    <property type="match status" value="2"/>
</dbReference>
<comment type="function">
    <text evidence="7">Required for chromosome condensation and partitioning.</text>
</comment>
<comment type="subunit">
    <text evidence="7">Homodimer.</text>
</comment>
<dbReference type="RefSeq" id="WP_014055173.1">
    <property type="nucleotide sequence ID" value="NC_015957.1"/>
</dbReference>
<evidence type="ECO:0000313" key="10">
    <source>
        <dbReference type="EMBL" id="AEM81665.1"/>
    </source>
</evidence>
<dbReference type="Gene3D" id="1.10.287.1490">
    <property type="match status" value="1"/>
</dbReference>
<dbReference type="GO" id="GO:0005694">
    <property type="term" value="C:chromosome"/>
    <property type="evidence" value="ECO:0007669"/>
    <property type="project" value="InterPro"/>
</dbReference>
<feature type="region of interest" description="Disordered" evidence="8">
    <location>
        <begin position="1263"/>
        <end position="1285"/>
    </location>
</feature>
<feature type="compositionally biased region" description="Gly residues" evidence="8">
    <location>
        <begin position="707"/>
        <end position="719"/>
    </location>
</feature>
<keyword evidence="11" id="KW-1185">Reference proteome</keyword>
<feature type="compositionally biased region" description="Low complexity" evidence="8">
    <location>
        <begin position="799"/>
        <end position="821"/>
    </location>
</feature>
<evidence type="ECO:0000259" key="9">
    <source>
        <dbReference type="SMART" id="SM00968"/>
    </source>
</evidence>
<dbReference type="HOGENOM" id="CLU_001042_2_0_11"/>
<feature type="binding site" evidence="7">
    <location>
        <begin position="32"/>
        <end position="39"/>
    </location>
    <ligand>
        <name>ATP</name>
        <dbReference type="ChEBI" id="CHEBI:30616"/>
    </ligand>
</feature>
<feature type="compositionally biased region" description="Low complexity" evidence="8">
    <location>
        <begin position="680"/>
        <end position="696"/>
    </location>
</feature>
<dbReference type="EMBL" id="CP002994">
    <property type="protein sequence ID" value="AEM81665.1"/>
    <property type="molecule type" value="Genomic_DNA"/>
</dbReference>
<evidence type="ECO:0000256" key="1">
    <source>
        <dbReference type="ARBA" id="ARBA00004496"/>
    </source>
</evidence>
<evidence type="ECO:0000256" key="8">
    <source>
        <dbReference type="SAM" id="MobiDB-lite"/>
    </source>
</evidence>
<dbReference type="GO" id="GO:0005737">
    <property type="term" value="C:cytoplasm"/>
    <property type="evidence" value="ECO:0007669"/>
    <property type="project" value="UniProtKB-SubCell"/>
</dbReference>
<feature type="region of interest" description="Disordered" evidence="8">
    <location>
        <begin position="573"/>
        <end position="617"/>
    </location>
</feature>
<dbReference type="GO" id="GO:0006260">
    <property type="term" value="P:DNA replication"/>
    <property type="evidence" value="ECO:0007669"/>
    <property type="project" value="UniProtKB-UniRule"/>
</dbReference>
<dbReference type="GO" id="GO:0005524">
    <property type="term" value="F:ATP binding"/>
    <property type="evidence" value="ECO:0007669"/>
    <property type="project" value="UniProtKB-UniRule"/>
</dbReference>
<reference evidence="10" key="1">
    <citation type="submission" date="2011-08" db="EMBL/GenBank/DDBJ databases">
        <title>Complete sequence of chromosome of Streptomyces violaceusniger Tu 4113.</title>
        <authorList>
            <consortium name="US DOE Joint Genome Institute"/>
            <person name="Lucas S."/>
            <person name="Han J."/>
            <person name="Lapidus A."/>
            <person name="Cheng J.-F."/>
            <person name="Goodwin L."/>
            <person name="Pitluck S."/>
            <person name="Peters L."/>
            <person name="Ivanova N."/>
            <person name="Daligault H."/>
            <person name="Detter J.C."/>
            <person name="Han C."/>
            <person name="Tapia R."/>
            <person name="Land M."/>
            <person name="Hauser L."/>
            <person name="Kyrpides N."/>
            <person name="Ivanova N."/>
            <person name="Pagani I."/>
            <person name="Hagen A."/>
            <person name="Katz L."/>
            <person name="Fiedler H.-P."/>
            <person name="Keasling J."/>
            <person name="Fortman J."/>
            <person name="Woyke T."/>
        </authorList>
    </citation>
    <scope>NUCLEOTIDE SEQUENCE [LARGE SCALE GENOMIC DNA]</scope>
    <source>
        <strain evidence="10">Tu 4113</strain>
    </source>
</reference>
<dbReference type="HAMAP" id="MF_01894">
    <property type="entry name" value="Smc_prok"/>
    <property type="match status" value="1"/>
</dbReference>
<organism evidence="10 11">
    <name type="scientific">Streptomyces violaceusniger (strain Tu 4113)</name>
    <dbReference type="NCBI Taxonomy" id="653045"/>
    <lineage>
        <taxon>Bacteria</taxon>
        <taxon>Bacillati</taxon>
        <taxon>Actinomycetota</taxon>
        <taxon>Actinomycetes</taxon>
        <taxon>Kitasatosporales</taxon>
        <taxon>Streptomycetaceae</taxon>
        <taxon>Streptomyces</taxon>
        <taxon>Streptomyces violaceusniger group</taxon>
    </lineage>
</organism>
<evidence type="ECO:0000256" key="6">
    <source>
        <dbReference type="ARBA" id="ARBA00023125"/>
    </source>
</evidence>
<feature type="domain" description="SMC hinge" evidence="9">
    <location>
        <begin position="512"/>
        <end position="940"/>
    </location>
</feature>
<dbReference type="InterPro" id="IPR024704">
    <property type="entry name" value="SMC"/>
</dbReference>
<name>G2PC65_STRV4</name>
<evidence type="ECO:0000256" key="5">
    <source>
        <dbReference type="ARBA" id="ARBA00023054"/>
    </source>
</evidence>
<feature type="compositionally biased region" description="Low complexity" evidence="8">
    <location>
        <begin position="720"/>
        <end position="745"/>
    </location>
</feature>
<dbReference type="Pfam" id="PF02463">
    <property type="entry name" value="SMC_N"/>
    <property type="match status" value="1"/>
</dbReference>
<dbReference type="Proteomes" id="UP000008703">
    <property type="component" value="Chromosome"/>
</dbReference>
<dbReference type="InterPro" id="IPR010935">
    <property type="entry name" value="SMC_hinge"/>
</dbReference>
<comment type="domain">
    <text evidence="7">Contains large globular domains required for ATP hydrolysis at each terminus and a third globular domain forming a flexible hinge near the middle of the molecule. These domains are separated by coiled-coil structures.</text>
</comment>
<dbReference type="SUPFAM" id="SSF52540">
    <property type="entry name" value="P-loop containing nucleoside triphosphate hydrolases"/>
    <property type="match status" value="1"/>
</dbReference>
<feature type="region of interest" description="Disordered" evidence="8">
    <location>
        <begin position="629"/>
        <end position="901"/>
    </location>
</feature>
<keyword evidence="5 7" id="KW-0175">Coiled coil</keyword>
<dbReference type="KEGG" id="svl:Strvi_1930"/>
<feature type="compositionally biased region" description="Low complexity" evidence="8">
    <location>
        <begin position="760"/>
        <end position="782"/>
    </location>
</feature>
<dbReference type="InterPro" id="IPR027417">
    <property type="entry name" value="P-loop_NTPase"/>
</dbReference>
<keyword evidence="2 7" id="KW-0963">Cytoplasm</keyword>
<feature type="coiled-coil region" evidence="7">
    <location>
        <begin position="971"/>
        <end position="998"/>
    </location>
</feature>
<protein>
    <recommendedName>
        <fullName evidence="7">Chromosome partition protein Smc</fullName>
    </recommendedName>
</protein>
<feature type="compositionally biased region" description="Low complexity" evidence="8">
    <location>
        <begin position="629"/>
        <end position="654"/>
    </location>
</feature>
<keyword evidence="3 7" id="KW-0547">Nucleotide-binding</keyword>
<feature type="coiled-coil region" evidence="7">
    <location>
        <begin position="238"/>
        <end position="275"/>
    </location>
</feature>
<dbReference type="eggNOG" id="COG1196">
    <property type="taxonomic scope" value="Bacteria"/>
</dbReference>
<evidence type="ECO:0000256" key="2">
    <source>
        <dbReference type="ARBA" id="ARBA00022490"/>
    </source>
</evidence>
<evidence type="ECO:0000256" key="4">
    <source>
        <dbReference type="ARBA" id="ARBA00022840"/>
    </source>
</evidence>
<dbReference type="PANTHER" id="PTHR43977">
    <property type="entry name" value="STRUCTURAL MAINTENANCE OF CHROMOSOMES PROTEIN 3"/>
    <property type="match status" value="1"/>
</dbReference>
<dbReference type="InterPro" id="IPR003395">
    <property type="entry name" value="RecF/RecN/SMC_N"/>
</dbReference>
<comment type="similarity">
    <text evidence="7">Belongs to the SMC family.</text>
</comment>
<evidence type="ECO:0000313" key="11">
    <source>
        <dbReference type="Proteomes" id="UP000008703"/>
    </source>
</evidence>
<dbReference type="PIRSF" id="PIRSF005719">
    <property type="entry name" value="SMC"/>
    <property type="match status" value="1"/>
</dbReference>
<dbReference type="CDD" id="cd03278">
    <property type="entry name" value="ABC_SMC_barmotin"/>
    <property type="match status" value="2"/>
</dbReference>
<comment type="subcellular location">
    <subcellularLocation>
        <location evidence="1 7">Cytoplasm</location>
    </subcellularLocation>
</comment>
<evidence type="ECO:0000256" key="3">
    <source>
        <dbReference type="ARBA" id="ARBA00022741"/>
    </source>
</evidence>
<dbReference type="Pfam" id="PF06470">
    <property type="entry name" value="SMC_hinge"/>
    <property type="match status" value="1"/>
</dbReference>
<evidence type="ECO:0000256" key="7">
    <source>
        <dbReference type="HAMAP-Rule" id="MF_01894"/>
    </source>
</evidence>
<feature type="region of interest" description="Disordered" evidence="8">
    <location>
        <begin position="311"/>
        <end position="331"/>
    </location>
</feature>
<dbReference type="SMART" id="SM00968">
    <property type="entry name" value="SMC_hinge"/>
    <property type="match status" value="1"/>
</dbReference>
<dbReference type="SUPFAM" id="SSF75553">
    <property type="entry name" value="Smc hinge domain"/>
    <property type="match status" value="2"/>
</dbReference>
<feature type="coiled-coil region" evidence="7">
    <location>
        <begin position="1292"/>
        <end position="1354"/>
    </location>
</feature>
<dbReference type="FunFam" id="3.40.50.300:FF:000901">
    <property type="entry name" value="Chromosome partition protein Smc"/>
    <property type="match status" value="1"/>
</dbReference>
<dbReference type="GO" id="GO:0030261">
    <property type="term" value="P:chromosome condensation"/>
    <property type="evidence" value="ECO:0007669"/>
    <property type="project" value="InterPro"/>
</dbReference>
<keyword evidence="6 7" id="KW-0238">DNA-binding</keyword>
<dbReference type="GO" id="GO:0016887">
    <property type="term" value="F:ATP hydrolysis activity"/>
    <property type="evidence" value="ECO:0007669"/>
    <property type="project" value="InterPro"/>
</dbReference>
<accession>G2PC65</accession>
<keyword evidence="4 7" id="KW-0067">ATP-binding</keyword>
<feature type="coiled-coil region" evidence="7">
    <location>
        <begin position="1048"/>
        <end position="1082"/>
    </location>
</feature>
<dbReference type="Gene3D" id="1.20.1060.20">
    <property type="match status" value="1"/>
</dbReference>
<dbReference type="FunFam" id="3.40.50.300:FF:000984">
    <property type="entry name" value="Chromosome partition protein Smc"/>
    <property type="match status" value="1"/>
</dbReference>
<sequence>MHLKSLTLRGFKSFASATTLRFEPGITCVVGPNGSGKSNVVDALSWVMGEQGAKSLRGGKMEDVIFAGTTGRPPLGRAEVSLTIDNADGALPIDYAEVTITRIMFRNGGSEYQLNGDTCRLLDIQELLSDSGIGREMHVIVGQGQLDGVLHADPTGRRAFIEEAAGVLKHRKRKEKALRKLDAMQANLARVQDLTDELRRQLKPLGRQAAVARRAAVIQADLRDARLRLLADDLVTLREALRAEIADEAELKRRKEAAEAELRTAQRREAALEEQVRQLAPRLRDAQQTWYELSQLAERVRGTISLADARVKSATSAPAEERRGRDPEDMEREAARIREQEAELEAALEAASRALEDTVAHRAELERSLAEEERRLKDVARAIADRREGLARLQGQVNAARSRAGSARAEIERLAASRDEAQTRAVAAQEEYEQHKAEVDGLDADDAELAERHEAAKREMAEAETALSAAREAATAAERERAATSARHDALALGLRRKDGTGALLAAADRLGGLLGPAAELLTVTPGFEVPVAAALGAAADAIAVTGPRAAAEAIRLLRTDDAGRAALLLTTGAPDHAEPPAAASEPGGPGAPRAASGEPVPRAPSGEPAPGAASGEPVLHAAFGEPVPRAASGESAPGAASGEPAPRAPSGEPAPGGGALVPGTRAEGAVPGEPGQVTPPRSAAAPAAEDAAPAAPSSPVPAFGPEPGGGSEAGGALGGDAEAPTAGAGSAAAAPPPDAWAGGAAHTGGGAAAVPGTRSPDGPVAGSSGSDDGSRPGGADSWGATSVPGGPGTPQAVADSAGRGDTGAASASSGPGADRPVVPGTRPEASGDEGRDPHTASDGAPAASHPGATVAAVDGSSRSAVSARVPHPAGAEATVPGAVPEGAVTRDEPGKAATAEESPWAADLVAGPAALLPAVRRLLDGMVVVGSLEEAEELLTRRPELTAVTTEGDLLGAHFAQGGSAGAPSLLEVQASVDEAAAELERLAVRCEELAGAQRAAKERRAECLAFVEELAGRRSAADREKSRVAQSLGRLAGQARGAAGEAERSASAVARAEEALERATEEAEELAERLAVAEEAAAGDGDAEEPDTSVRDRLAADGANARQTEMEARLQVRTHEERVKGLAGRADALDRGARAEREARARAEQLRARLRHEAQVASAVASGARQLLAHVEVSLVRAGQERDAAERAKAERERELDTARGRGRDLKGELDKLTDSVHRGEVLGAEKRMRIEQLESKALEELGVEPAGLIAEYGPDQLVPPSPPAEGEVLPEDPEHPRNQPVRYVRAQQEKRLKAAERAYQQLGKVNPLALEEFAALEERHQFLSEQLEDLKKTRADLLQVVKEVDERVEQVFTEAYLDTARQFEGVFSRLFPGGEGRLVLTDPENMLTTGVDVEARPPGKKVKRLSLLSGGERSLTAVALLVSIFKARPSPFYVMDEVEAALDDTNLQRLIRIMQELQEASQLIVITHQKRTMEVADALYGVSMQGDGVSKVISQRLR</sequence>
<feature type="region of interest" description="Disordered" evidence="8">
    <location>
        <begin position="1186"/>
        <end position="1209"/>
    </location>
</feature>
<dbReference type="GO" id="GO:0007059">
    <property type="term" value="P:chromosome segregation"/>
    <property type="evidence" value="ECO:0007669"/>
    <property type="project" value="UniProtKB-UniRule"/>
</dbReference>
<proteinExistence type="inferred from homology"/>
<gene>
    <name evidence="7" type="primary">smc</name>
    <name evidence="10" type="ORF">Strvi_1930</name>
</gene>
<dbReference type="InterPro" id="IPR011890">
    <property type="entry name" value="SMC_prok"/>
</dbReference>
<dbReference type="GO" id="GO:0007062">
    <property type="term" value="P:sister chromatid cohesion"/>
    <property type="evidence" value="ECO:0007669"/>
    <property type="project" value="InterPro"/>
</dbReference>
<feature type="coiled-coil region" evidence="7">
    <location>
        <begin position="167"/>
        <end position="201"/>
    </location>
</feature>
<dbReference type="InterPro" id="IPR036277">
    <property type="entry name" value="SMC_hinge_sf"/>
</dbReference>